<accession>A0A5D3YN57</accession>
<organism evidence="1 2">
    <name type="scientific">Fodinibius salinus</name>
    <dbReference type="NCBI Taxonomy" id="860790"/>
    <lineage>
        <taxon>Bacteria</taxon>
        <taxon>Pseudomonadati</taxon>
        <taxon>Balneolota</taxon>
        <taxon>Balneolia</taxon>
        <taxon>Balneolales</taxon>
        <taxon>Balneolaceae</taxon>
        <taxon>Fodinibius</taxon>
    </lineage>
</organism>
<sequence>MAKLTKNLRIVLPILLAGVLLIGCEARQENNAQKNTVSTDKANKVVQNSDPKALAIADSVIEAMGGAQAWEETKVIRWNFFGRRTHTWDKEQGRDRISIPGQNMEITLDLKSKEGTVVKNGEPLTQPDSVQKYLETGYSMWVNDSYWLVMPFKLKDPGVSLGYMGLDTTRVGTPAHKLKLTFGDVGMTPENKYHVYVDTTDHLIKQWAYFSKASDDTARFVLPWKDYNRYGNILLSGNRGSNTLSDIEVLEEWPYKQ</sequence>
<dbReference type="Proteomes" id="UP000324595">
    <property type="component" value="Unassembled WGS sequence"/>
</dbReference>
<name>A0A5D3YN57_9BACT</name>
<protein>
    <recommendedName>
        <fullName evidence="3">Lipoprotein</fullName>
    </recommendedName>
</protein>
<dbReference type="EMBL" id="VNHY01000001">
    <property type="protein sequence ID" value="TYP95132.1"/>
    <property type="molecule type" value="Genomic_DNA"/>
</dbReference>
<reference evidence="1 2" key="1">
    <citation type="submission" date="2019-07" db="EMBL/GenBank/DDBJ databases">
        <title>Genomic Encyclopedia of Archaeal and Bacterial Type Strains, Phase II (KMG-II): from individual species to whole genera.</title>
        <authorList>
            <person name="Goeker M."/>
        </authorList>
    </citation>
    <scope>NUCLEOTIDE SEQUENCE [LARGE SCALE GENOMIC DNA]</scope>
    <source>
        <strain evidence="1 2">DSM 21935</strain>
    </source>
</reference>
<proteinExistence type="predicted"/>
<dbReference type="PROSITE" id="PS51257">
    <property type="entry name" value="PROKAR_LIPOPROTEIN"/>
    <property type="match status" value="1"/>
</dbReference>
<dbReference type="AlphaFoldDB" id="A0A5D3YN57"/>
<gene>
    <name evidence="1" type="ORF">LX73_0427</name>
</gene>
<evidence type="ECO:0000313" key="2">
    <source>
        <dbReference type="Proteomes" id="UP000324595"/>
    </source>
</evidence>
<comment type="caution">
    <text evidence="1">The sequence shown here is derived from an EMBL/GenBank/DDBJ whole genome shotgun (WGS) entry which is preliminary data.</text>
</comment>
<keyword evidence="2" id="KW-1185">Reference proteome</keyword>
<evidence type="ECO:0000313" key="1">
    <source>
        <dbReference type="EMBL" id="TYP95132.1"/>
    </source>
</evidence>
<evidence type="ECO:0008006" key="3">
    <source>
        <dbReference type="Google" id="ProtNLM"/>
    </source>
</evidence>